<name>A0A7U6R016_9FUSO</name>
<proteinExistence type="predicted"/>
<dbReference type="KEGG" id="lwd:JCM16777_1075"/>
<sequence>MKKILLGLFILGTLGMAQGNYKINVKNGVKFSQSEIDQESKEIENIVNRDLFEKVNDAFQKKILVKVREFNKKYMDNLINESMKEVPQNQRQSFKEFMRNISNIINNTLITKDIFETDIKSISFSGENDAKVKILIKTKNIDSTFNFGKFFDNSIRKSEISEEESNDLRKIDKNKLDAFYKYLEDDIKEFVKKSSYEEENIDVKVNKVNGKWQLELKNANINEVFDNLGKEVFDTK</sequence>
<dbReference type="RefSeq" id="WP_018498005.1">
    <property type="nucleotide sequence ID" value="NZ_AP019829.2"/>
</dbReference>
<evidence type="ECO:0000313" key="2">
    <source>
        <dbReference type="Proteomes" id="UP000321943"/>
    </source>
</evidence>
<gene>
    <name evidence="1" type="ORF">JCM16777_1075</name>
</gene>
<protein>
    <recommendedName>
        <fullName evidence="3">DUF5105 domain-containing protein</fullName>
    </recommendedName>
</protein>
<organism evidence="1 2">
    <name type="scientific">Leptotrichia wadei</name>
    <dbReference type="NCBI Taxonomy" id="157687"/>
    <lineage>
        <taxon>Bacteria</taxon>
        <taxon>Fusobacteriati</taxon>
        <taxon>Fusobacteriota</taxon>
        <taxon>Fusobacteriia</taxon>
        <taxon>Fusobacteriales</taxon>
        <taxon>Leptotrichiaceae</taxon>
        <taxon>Leptotrichia</taxon>
    </lineage>
</organism>
<dbReference type="AlphaFoldDB" id="A0A7U6R016"/>
<dbReference type="Proteomes" id="UP000321943">
    <property type="component" value="Chromosome"/>
</dbReference>
<accession>A0A7U6R016</accession>
<dbReference type="GeneID" id="84804406"/>
<evidence type="ECO:0008006" key="3">
    <source>
        <dbReference type="Google" id="ProtNLM"/>
    </source>
</evidence>
<dbReference type="EMBL" id="AP019829">
    <property type="protein sequence ID" value="BBM42825.1"/>
    <property type="molecule type" value="Genomic_DNA"/>
</dbReference>
<reference evidence="1 2" key="1">
    <citation type="submission" date="2019-07" db="EMBL/GenBank/DDBJ databases">
        <title>Complete Genome Sequence of Leptotrichia wadei Strain JCM16777.</title>
        <authorList>
            <person name="Watanabe S."/>
            <person name="Cui L."/>
        </authorList>
    </citation>
    <scope>NUCLEOTIDE SEQUENCE [LARGE SCALE GENOMIC DNA]</scope>
    <source>
        <strain evidence="1 2">JCM16777</strain>
    </source>
</reference>
<evidence type="ECO:0000313" key="1">
    <source>
        <dbReference type="EMBL" id="BBM42825.1"/>
    </source>
</evidence>